<dbReference type="PANTHER" id="PTHR43221:SF3">
    <property type="entry name" value="SLL1280 PROTEIN"/>
    <property type="match status" value="1"/>
</dbReference>
<dbReference type="InterPro" id="IPR001915">
    <property type="entry name" value="Peptidase_M48"/>
</dbReference>
<dbReference type="EMBL" id="LT985188">
    <property type="protein sequence ID" value="SPD85653.1"/>
    <property type="molecule type" value="Genomic_DNA"/>
</dbReference>
<dbReference type="InterPro" id="IPR050083">
    <property type="entry name" value="HtpX_protease"/>
</dbReference>
<dbReference type="Pfam" id="PF01435">
    <property type="entry name" value="Peptidase_M48"/>
    <property type="match status" value="1"/>
</dbReference>
<dbReference type="GO" id="GO:0046872">
    <property type="term" value="F:metal ion binding"/>
    <property type="evidence" value="ECO:0007669"/>
    <property type="project" value="UniProtKB-KW"/>
</dbReference>
<evidence type="ECO:0000313" key="14">
    <source>
        <dbReference type="Proteomes" id="UP000238164"/>
    </source>
</evidence>
<evidence type="ECO:0000256" key="9">
    <source>
        <dbReference type="ARBA" id="ARBA00023136"/>
    </source>
</evidence>
<evidence type="ECO:0000256" key="1">
    <source>
        <dbReference type="ARBA" id="ARBA00022475"/>
    </source>
</evidence>
<dbReference type="CDD" id="cd07325">
    <property type="entry name" value="M48_Ste24p_like"/>
    <property type="match status" value="1"/>
</dbReference>
<keyword evidence="1" id="KW-1003">Cell membrane</keyword>
<keyword evidence="2 10" id="KW-0645">Protease</keyword>
<evidence type="ECO:0000256" key="11">
    <source>
        <dbReference type="SAM" id="MobiDB-lite"/>
    </source>
</evidence>
<dbReference type="KEGG" id="mgg:MPLG2_0617"/>
<organism evidence="13 14">
    <name type="scientific">Micropruina glycogenica</name>
    <dbReference type="NCBI Taxonomy" id="75385"/>
    <lineage>
        <taxon>Bacteria</taxon>
        <taxon>Bacillati</taxon>
        <taxon>Actinomycetota</taxon>
        <taxon>Actinomycetes</taxon>
        <taxon>Propionibacteriales</taxon>
        <taxon>Nocardioidaceae</taxon>
        <taxon>Micropruina</taxon>
    </lineage>
</organism>
<reference evidence="13 14" key="1">
    <citation type="submission" date="2018-02" db="EMBL/GenBank/DDBJ databases">
        <authorList>
            <person name="Cohen D.B."/>
            <person name="Kent A.D."/>
        </authorList>
    </citation>
    <scope>NUCLEOTIDE SEQUENCE [LARGE SCALE GENOMIC DNA]</scope>
    <source>
        <strain evidence="13">1</strain>
    </source>
</reference>
<evidence type="ECO:0000256" key="10">
    <source>
        <dbReference type="RuleBase" id="RU003983"/>
    </source>
</evidence>
<evidence type="ECO:0000256" key="4">
    <source>
        <dbReference type="ARBA" id="ARBA00022723"/>
    </source>
</evidence>
<keyword evidence="7" id="KW-1133">Transmembrane helix</keyword>
<keyword evidence="3" id="KW-0812">Transmembrane</keyword>
<feature type="region of interest" description="Disordered" evidence="11">
    <location>
        <begin position="333"/>
        <end position="357"/>
    </location>
</feature>
<evidence type="ECO:0000256" key="5">
    <source>
        <dbReference type="ARBA" id="ARBA00022801"/>
    </source>
</evidence>
<accession>A0A2N9JD06</accession>
<evidence type="ECO:0000259" key="12">
    <source>
        <dbReference type="Pfam" id="PF01435"/>
    </source>
</evidence>
<keyword evidence="6 10" id="KW-0862">Zinc</keyword>
<dbReference type="AlphaFoldDB" id="A0A2N9JD06"/>
<evidence type="ECO:0000256" key="2">
    <source>
        <dbReference type="ARBA" id="ARBA00022670"/>
    </source>
</evidence>
<keyword evidence="8 10" id="KW-0482">Metalloprotease</keyword>
<name>A0A2N9JD06_9ACTN</name>
<dbReference type="Gene3D" id="3.30.2010.10">
    <property type="entry name" value="Metalloproteases ('zincins'), catalytic domain"/>
    <property type="match status" value="1"/>
</dbReference>
<comment type="cofactor">
    <cofactor evidence="10">
        <name>Zn(2+)</name>
        <dbReference type="ChEBI" id="CHEBI:29105"/>
    </cofactor>
    <text evidence="10">Binds 1 zinc ion per subunit.</text>
</comment>
<evidence type="ECO:0000256" key="7">
    <source>
        <dbReference type="ARBA" id="ARBA00022989"/>
    </source>
</evidence>
<evidence type="ECO:0000256" key="3">
    <source>
        <dbReference type="ARBA" id="ARBA00022692"/>
    </source>
</evidence>
<keyword evidence="9" id="KW-0472">Membrane</keyword>
<feature type="domain" description="Peptidase M48" evidence="12">
    <location>
        <begin position="67"/>
        <end position="261"/>
    </location>
</feature>
<dbReference type="Proteomes" id="UP000238164">
    <property type="component" value="Chromosome 1"/>
</dbReference>
<protein>
    <submittedName>
        <fullName evidence="13">Peptidase M48, Ste24p</fullName>
    </submittedName>
</protein>
<dbReference type="GO" id="GO:0004222">
    <property type="term" value="F:metalloendopeptidase activity"/>
    <property type="evidence" value="ECO:0007669"/>
    <property type="project" value="InterPro"/>
</dbReference>
<gene>
    <name evidence="13" type="ORF">MPLG2_0617</name>
</gene>
<comment type="similarity">
    <text evidence="10">Belongs to the peptidase M48 family.</text>
</comment>
<proteinExistence type="inferred from homology"/>
<evidence type="ECO:0000313" key="13">
    <source>
        <dbReference type="EMBL" id="SPD85653.1"/>
    </source>
</evidence>
<dbReference type="PANTHER" id="PTHR43221">
    <property type="entry name" value="PROTEASE HTPX"/>
    <property type="match status" value="1"/>
</dbReference>
<keyword evidence="4" id="KW-0479">Metal-binding</keyword>
<evidence type="ECO:0000256" key="8">
    <source>
        <dbReference type="ARBA" id="ARBA00023049"/>
    </source>
</evidence>
<keyword evidence="14" id="KW-1185">Reference proteome</keyword>
<dbReference type="GO" id="GO:0006508">
    <property type="term" value="P:proteolysis"/>
    <property type="evidence" value="ECO:0007669"/>
    <property type="project" value="UniProtKB-KW"/>
</dbReference>
<evidence type="ECO:0000256" key="6">
    <source>
        <dbReference type="ARBA" id="ARBA00022833"/>
    </source>
</evidence>
<sequence length="357" mass="39128">MMGDTSRIRLASISSRAWEHPADRGALVALRKLQGFDLILKQLSGFLNERAVRMLMLGSAVRADERQFARVYRLYREAGDALDAGALPELFVRADPTINAMAIGLDKPIIVLNSGLIDVMDDDELRFVLGHELGHVLSGHAVYRTLLGVMLALSSTFLAIPFGALGARAVIAALLEWQRKSELSGDRAGLLAGQQPEVALRAHMKMASGGRIDELDAEAFLEQAGEYHANDDVRDVLLRVLIVETQTHPFAVVRAGELDRWVKSGTYGAILAGDYPRREDDASASMSDEAAAAAASYTEEFKRFDASLGGLFGDIGHGLGQARDWVADRLRDLSEPRGRDRREPRDRNDRTSGPHGW</sequence>
<keyword evidence="5 10" id="KW-0378">Hydrolase</keyword>